<name>A0AAD7S4W2_9TELE</name>
<proteinExistence type="predicted"/>
<evidence type="ECO:0000313" key="2">
    <source>
        <dbReference type="Proteomes" id="UP001221898"/>
    </source>
</evidence>
<accession>A0AAD7S4W2</accession>
<dbReference type="EMBL" id="JAINUG010000111">
    <property type="protein sequence ID" value="KAJ8395963.1"/>
    <property type="molecule type" value="Genomic_DNA"/>
</dbReference>
<organism evidence="1 2">
    <name type="scientific">Aldrovandia affinis</name>
    <dbReference type="NCBI Taxonomy" id="143900"/>
    <lineage>
        <taxon>Eukaryota</taxon>
        <taxon>Metazoa</taxon>
        <taxon>Chordata</taxon>
        <taxon>Craniata</taxon>
        <taxon>Vertebrata</taxon>
        <taxon>Euteleostomi</taxon>
        <taxon>Actinopterygii</taxon>
        <taxon>Neopterygii</taxon>
        <taxon>Teleostei</taxon>
        <taxon>Notacanthiformes</taxon>
        <taxon>Halosauridae</taxon>
        <taxon>Aldrovandia</taxon>
    </lineage>
</organism>
<evidence type="ECO:0000313" key="1">
    <source>
        <dbReference type="EMBL" id="KAJ8395963.1"/>
    </source>
</evidence>
<keyword evidence="2" id="KW-1185">Reference proteome</keyword>
<protein>
    <submittedName>
        <fullName evidence="1">Uncharacterized protein</fullName>
    </submittedName>
</protein>
<gene>
    <name evidence="1" type="ORF">AAFF_G00026710</name>
</gene>
<dbReference type="Proteomes" id="UP001221898">
    <property type="component" value="Unassembled WGS sequence"/>
</dbReference>
<dbReference type="AlphaFoldDB" id="A0AAD7S4W2"/>
<reference evidence="1" key="1">
    <citation type="journal article" date="2023" name="Science">
        <title>Genome structures resolve the early diversification of teleost fishes.</title>
        <authorList>
            <person name="Parey E."/>
            <person name="Louis A."/>
            <person name="Montfort J."/>
            <person name="Bouchez O."/>
            <person name="Roques C."/>
            <person name="Iampietro C."/>
            <person name="Lluch J."/>
            <person name="Castinel A."/>
            <person name="Donnadieu C."/>
            <person name="Desvignes T."/>
            <person name="Floi Bucao C."/>
            <person name="Jouanno E."/>
            <person name="Wen M."/>
            <person name="Mejri S."/>
            <person name="Dirks R."/>
            <person name="Jansen H."/>
            <person name="Henkel C."/>
            <person name="Chen W.J."/>
            <person name="Zahm M."/>
            <person name="Cabau C."/>
            <person name="Klopp C."/>
            <person name="Thompson A.W."/>
            <person name="Robinson-Rechavi M."/>
            <person name="Braasch I."/>
            <person name="Lecointre G."/>
            <person name="Bobe J."/>
            <person name="Postlethwait J.H."/>
            <person name="Berthelot C."/>
            <person name="Roest Crollius H."/>
            <person name="Guiguen Y."/>
        </authorList>
    </citation>
    <scope>NUCLEOTIDE SEQUENCE</scope>
    <source>
        <strain evidence="1">NC1722</strain>
    </source>
</reference>
<comment type="caution">
    <text evidence="1">The sequence shown here is derived from an EMBL/GenBank/DDBJ whole genome shotgun (WGS) entry which is preliminary data.</text>
</comment>
<sequence length="68" mass="7757">MQKRNRGYIFGRNFTCSQRTGHLFLTGRTFLITWGNKPFASKQGIPMTSFGLLGLPCEDARDKFSLQL</sequence>